<evidence type="ECO:0000256" key="2">
    <source>
        <dbReference type="SAM" id="Phobius"/>
    </source>
</evidence>
<evidence type="ECO:0000256" key="1">
    <source>
        <dbReference type="SAM" id="MobiDB-lite"/>
    </source>
</evidence>
<evidence type="ECO:0000313" key="4">
    <source>
        <dbReference type="Proteomes" id="UP000669179"/>
    </source>
</evidence>
<feature type="transmembrane region" description="Helical" evidence="2">
    <location>
        <begin position="35"/>
        <end position="55"/>
    </location>
</feature>
<reference evidence="3" key="1">
    <citation type="submission" date="2021-03" db="EMBL/GenBank/DDBJ databases">
        <authorList>
            <person name="Kanchanasin P."/>
            <person name="Saeng-In P."/>
            <person name="Phongsopitanun W."/>
            <person name="Yuki M."/>
            <person name="Kudo T."/>
            <person name="Ohkuma M."/>
            <person name="Tanasupawat S."/>
        </authorList>
    </citation>
    <scope>NUCLEOTIDE SEQUENCE</scope>
    <source>
        <strain evidence="3">GKU 128</strain>
    </source>
</reference>
<dbReference type="Proteomes" id="UP000669179">
    <property type="component" value="Unassembled WGS sequence"/>
</dbReference>
<feature type="transmembrane region" description="Helical" evidence="2">
    <location>
        <begin position="67"/>
        <end position="87"/>
    </location>
</feature>
<keyword evidence="2" id="KW-0812">Transmembrane</keyword>
<feature type="compositionally biased region" description="Basic residues" evidence="1">
    <location>
        <begin position="222"/>
        <end position="231"/>
    </location>
</feature>
<dbReference type="EMBL" id="JAGEOJ010000013">
    <property type="protein sequence ID" value="MBO2451533.1"/>
    <property type="molecule type" value="Genomic_DNA"/>
</dbReference>
<dbReference type="RefSeq" id="WP_208259420.1">
    <property type="nucleotide sequence ID" value="NZ_JAGEOJ010000013.1"/>
</dbReference>
<dbReference type="AlphaFoldDB" id="A0A939PK26"/>
<keyword evidence="2" id="KW-0472">Membrane</keyword>
<organism evidence="3 4">
    <name type="scientific">Actinomadura barringtoniae</name>
    <dbReference type="NCBI Taxonomy" id="1427535"/>
    <lineage>
        <taxon>Bacteria</taxon>
        <taxon>Bacillati</taxon>
        <taxon>Actinomycetota</taxon>
        <taxon>Actinomycetes</taxon>
        <taxon>Streptosporangiales</taxon>
        <taxon>Thermomonosporaceae</taxon>
        <taxon>Actinomadura</taxon>
    </lineage>
</organism>
<accession>A0A939PK26</accession>
<keyword evidence="2" id="KW-1133">Transmembrane helix</keyword>
<proteinExistence type="predicted"/>
<protein>
    <submittedName>
        <fullName evidence="3">Uncharacterized protein</fullName>
    </submittedName>
</protein>
<feature type="transmembrane region" description="Helical" evidence="2">
    <location>
        <begin position="93"/>
        <end position="110"/>
    </location>
</feature>
<sequence>MGLTGKDATATLVTAVSAGLYAAYARGTDLPLIDGARGTAAVLLIVGVFGGCAMGRTAGQDERMPGYTAVMCLLGVTSLVAAVAGLFTGNGTAVGALFATIAVMWLLATVRHAFLPRPALVVGNAPVHRDVPPDLLVAGRGTGMDTDGDTGADTLPGIGRPIPDLGTAELSIAGLGTAGFSAATATNSANAGGAAELDAAGLDATAFKHRVEVSDLRGYGTSKRRVPATRTRRNDQNGRNGLPPW</sequence>
<feature type="region of interest" description="Disordered" evidence="1">
    <location>
        <begin position="218"/>
        <end position="245"/>
    </location>
</feature>
<evidence type="ECO:0000313" key="3">
    <source>
        <dbReference type="EMBL" id="MBO2451533.1"/>
    </source>
</evidence>
<name>A0A939PK26_9ACTN</name>
<keyword evidence="4" id="KW-1185">Reference proteome</keyword>
<comment type="caution">
    <text evidence="3">The sequence shown here is derived from an EMBL/GenBank/DDBJ whole genome shotgun (WGS) entry which is preliminary data.</text>
</comment>
<gene>
    <name evidence="3" type="ORF">J4573_30885</name>
</gene>